<dbReference type="AlphaFoldDB" id="A0A0A9EKR4"/>
<protein>
    <submittedName>
        <fullName evidence="1">Uncharacterized protein</fullName>
    </submittedName>
</protein>
<evidence type="ECO:0000313" key="1">
    <source>
        <dbReference type="EMBL" id="JAE00677.1"/>
    </source>
</evidence>
<organism evidence="1">
    <name type="scientific">Arundo donax</name>
    <name type="common">Giant reed</name>
    <name type="synonym">Donax arundinaceus</name>
    <dbReference type="NCBI Taxonomy" id="35708"/>
    <lineage>
        <taxon>Eukaryota</taxon>
        <taxon>Viridiplantae</taxon>
        <taxon>Streptophyta</taxon>
        <taxon>Embryophyta</taxon>
        <taxon>Tracheophyta</taxon>
        <taxon>Spermatophyta</taxon>
        <taxon>Magnoliopsida</taxon>
        <taxon>Liliopsida</taxon>
        <taxon>Poales</taxon>
        <taxon>Poaceae</taxon>
        <taxon>PACMAD clade</taxon>
        <taxon>Arundinoideae</taxon>
        <taxon>Arundineae</taxon>
        <taxon>Arundo</taxon>
    </lineage>
</organism>
<proteinExistence type="predicted"/>
<reference evidence="1" key="2">
    <citation type="journal article" date="2015" name="Data Brief">
        <title>Shoot transcriptome of the giant reed, Arundo donax.</title>
        <authorList>
            <person name="Barrero R.A."/>
            <person name="Guerrero F.D."/>
            <person name="Moolhuijzen P."/>
            <person name="Goolsby J.A."/>
            <person name="Tidwell J."/>
            <person name="Bellgard S.E."/>
            <person name="Bellgard M.I."/>
        </authorList>
    </citation>
    <scope>NUCLEOTIDE SEQUENCE</scope>
    <source>
        <tissue evidence="1">Shoot tissue taken approximately 20 cm above the soil surface</tissue>
    </source>
</reference>
<dbReference type="EMBL" id="GBRH01197219">
    <property type="protein sequence ID" value="JAE00677.1"/>
    <property type="molecule type" value="Transcribed_RNA"/>
</dbReference>
<sequence>MPCMFFVSIRRKTILYCRPVHYRVLGLTLRTM</sequence>
<reference evidence="1" key="1">
    <citation type="submission" date="2014-09" db="EMBL/GenBank/DDBJ databases">
        <authorList>
            <person name="Magalhaes I.L.F."/>
            <person name="Oliveira U."/>
            <person name="Santos F.R."/>
            <person name="Vidigal T.H.D.A."/>
            <person name="Brescovit A.D."/>
            <person name="Santos A.J."/>
        </authorList>
    </citation>
    <scope>NUCLEOTIDE SEQUENCE</scope>
    <source>
        <tissue evidence="1">Shoot tissue taken approximately 20 cm above the soil surface</tissue>
    </source>
</reference>
<name>A0A0A9EKR4_ARUDO</name>
<accession>A0A0A9EKR4</accession>